<keyword evidence="1 8" id="KW-0645">Protease</keyword>
<feature type="active site" evidence="8">
    <location>
        <position position="118"/>
    </location>
</feature>
<dbReference type="Gene3D" id="1.25.40.10">
    <property type="entry name" value="Tetratricopeptide repeat domain"/>
    <property type="match status" value="1"/>
</dbReference>
<keyword evidence="3 8" id="KW-0732">Signal</keyword>
<reference evidence="10 11" key="1">
    <citation type="submission" date="2023-06" db="EMBL/GenBank/DDBJ databases">
        <title>Alteromonas sp. ASW11-36 isolated from intertidal sand.</title>
        <authorList>
            <person name="Li Y."/>
        </authorList>
    </citation>
    <scope>NUCLEOTIDE SEQUENCE [LARGE SCALE GENOMIC DNA]</scope>
    <source>
        <strain evidence="10 11">ASW11-36</strain>
    </source>
</reference>
<keyword evidence="7 8" id="KW-0482">Metalloprotease</keyword>
<keyword evidence="11" id="KW-1185">Reference proteome</keyword>
<feature type="binding site" evidence="8">
    <location>
        <position position="117"/>
    </location>
    <ligand>
        <name>Zn(2+)</name>
        <dbReference type="ChEBI" id="CHEBI:29105"/>
        <note>catalytic</note>
    </ligand>
</feature>
<dbReference type="GO" id="GO:0008237">
    <property type="term" value="F:metallopeptidase activity"/>
    <property type="evidence" value="ECO:0007669"/>
    <property type="project" value="UniProtKB-KW"/>
</dbReference>
<sequence length="468" mass="51699">MVAAQTARSDRNALPEIGVVASDTVSIDKEMLIGDVIMRQMRAQAPLINDPLLTEYLQDLGNRLVIHADNAKFPFTFFLINNSDINAFAFYGGHIGVHTGLIYNAENESEVASVLAHEVAHVTQRHLARRIQSAQRASPLQIASMIGGILLGVAAGDPQAGIAAISASQAAAAQQQLNYTRSNEQEADRIGITMLARAGFDPNAAASFFGKLAAQMRVVSRPPARLLSHPLPESRIADARIRASNLPQVRLPPSLSFHLAKARIQARYIYDIEAALQYYSNAVNEPRIVPEASQYGLALALLRNDDVEEAKAIIEQLMAKDPSNLFYLDTATDIYLALNESQKAVVMLEEELKNSPRNAVVTLNLANASIEGEKYDYAIDVLRDFLLINPKHMLSHQLLSDAYAKSSRYLEMHQMNAEVFALVAAFPQAIDELQHAYNFAGDSHLDKQRIRARIQQLRDEQAKLERLL</sequence>
<dbReference type="InterPro" id="IPR030873">
    <property type="entry name" value="Protease_BepA"/>
</dbReference>
<keyword evidence="2 8" id="KW-0479">Metal-binding</keyword>
<dbReference type="Proteomes" id="UP001234343">
    <property type="component" value="Unassembled WGS sequence"/>
</dbReference>
<evidence type="ECO:0000256" key="7">
    <source>
        <dbReference type="ARBA" id="ARBA00023049"/>
    </source>
</evidence>
<dbReference type="Pfam" id="PF01435">
    <property type="entry name" value="Peptidase_M48"/>
    <property type="match status" value="1"/>
</dbReference>
<evidence type="ECO:0000256" key="2">
    <source>
        <dbReference type="ARBA" id="ARBA00022723"/>
    </source>
</evidence>
<evidence type="ECO:0000256" key="4">
    <source>
        <dbReference type="ARBA" id="ARBA00022764"/>
    </source>
</evidence>
<dbReference type="PANTHER" id="PTHR22726:SF1">
    <property type="entry name" value="METALLOENDOPEPTIDASE OMA1, MITOCHONDRIAL"/>
    <property type="match status" value="1"/>
</dbReference>
<comment type="subcellular location">
    <subcellularLocation>
        <location evidence="8">Periplasm</location>
    </subcellularLocation>
</comment>
<keyword evidence="5 8" id="KW-0378">Hydrolase</keyword>
<evidence type="ECO:0000313" key="11">
    <source>
        <dbReference type="Proteomes" id="UP001234343"/>
    </source>
</evidence>
<proteinExistence type="inferred from homology"/>
<comment type="cofactor">
    <cofactor evidence="8">
        <name>Zn(2+)</name>
        <dbReference type="ChEBI" id="CHEBI:29105"/>
    </cofactor>
    <text evidence="8">Binds 1 zinc ion per subunit.</text>
</comment>
<accession>A0ABT7SX72</accession>
<dbReference type="SUPFAM" id="SSF48452">
    <property type="entry name" value="TPR-like"/>
    <property type="match status" value="1"/>
</dbReference>
<feature type="domain" description="Peptidase M48" evidence="9">
    <location>
        <begin position="52"/>
        <end position="240"/>
    </location>
</feature>
<dbReference type="EMBL" id="JAUCBP010000007">
    <property type="protein sequence ID" value="MDM7860778.1"/>
    <property type="molecule type" value="Genomic_DNA"/>
</dbReference>
<evidence type="ECO:0000256" key="6">
    <source>
        <dbReference type="ARBA" id="ARBA00022833"/>
    </source>
</evidence>
<name>A0ABT7SX72_9ALTE</name>
<evidence type="ECO:0000256" key="3">
    <source>
        <dbReference type="ARBA" id="ARBA00022729"/>
    </source>
</evidence>
<dbReference type="EC" id="3.4.-.-" evidence="8"/>
<dbReference type="HAMAP" id="MF_00997">
    <property type="entry name" value="Protease_BepA"/>
    <property type="match status" value="1"/>
</dbReference>
<evidence type="ECO:0000256" key="1">
    <source>
        <dbReference type="ARBA" id="ARBA00022670"/>
    </source>
</evidence>
<gene>
    <name evidence="10" type="ORF">QTP81_09225</name>
</gene>
<comment type="caution">
    <text evidence="10">The sequence shown here is derived from an EMBL/GenBank/DDBJ whole genome shotgun (WGS) entry which is preliminary data.</text>
</comment>
<dbReference type="Gene3D" id="3.30.2010.10">
    <property type="entry name" value="Metalloproteases ('zincins'), catalytic domain"/>
    <property type="match status" value="1"/>
</dbReference>
<comment type="similarity">
    <text evidence="8">Belongs to the peptidase M48 family. BepA subfamily.</text>
</comment>
<evidence type="ECO:0000313" key="10">
    <source>
        <dbReference type="EMBL" id="MDM7860778.1"/>
    </source>
</evidence>
<dbReference type="InterPro" id="IPR001915">
    <property type="entry name" value="Peptidase_M48"/>
</dbReference>
<dbReference type="CDD" id="cd07333">
    <property type="entry name" value="M48C_bepA_like"/>
    <property type="match status" value="1"/>
</dbReference>
<feature type="binding site" evidence="8">
    <location>
        <position position="184"/>
    </location>
    <ligand>
        <name>Zn(2+)</name>
        <dbReference type="ChEBI" id="CHEBI:29105"/>
        <note>catalytic</note>
    </ligand>
</feature>
<organism evidence="10 11">
    <name type="scientific">Alteromonas arenosi</name>
    <dbReference type="NCBI Taxonomy" id="3055817"/>
    <lineage>
        <taxon>Bacteria</taxon>
        <taxon>Pseudomonadati</taxon>
        <taxon>Pseudomonadota</taxon>
        <taxon>Gammaproteobacteria</taxon>
        <taxon>Alteromonadales</taxon>
        <taxon>Alteromonadaceae</taxon>
        <taxon>Alteromonas/Salinimonas group</taxon>
        <taxon>Alteromonas</taxon>
    </lineage>
</organism>
<evidence type="ECO:0000259" key="9">
    <source>
        <dbReference type="Pfam" id="PF01435"/>
    </source>
</evidence>
<keyword evidence="4 8" id="KW-0574">Periplasm</keyword>
<protein>
    <recommendedName>
        <fullName evidence="8">Putative beta-barrel assembly-enhancing protease</fullName>
        <ecNumber evidence="8">3.4.-.-</ecNumber>
    </recommendedName>
</protein>
<feature type="binding site" evidence="8">
    <location>
        <position position="121"/>
    </location>
    <ligand>
        <name>Zn(2+)</name>
        <dbReference type="ChEBI" id="CHEBI:29105"/>
        <note>catalytic</note>
    </ligand>
</feature>
<keyword evidence="6 8" id="KW-0862">Zinc</keyword>
<evidence type="ECO:0000256" key="5">
    <source>
        <dbReference type="ARBA" id="ARBA00022801"/>
    </source>
</evidence>
<evidence type="ECO:0000256" key="8">
    <source>
        <dbReference type="HAMAP-Rule" id="MF_00997"/>
    </source>
</evidence>
<dbReference type="InterPro" id="IPR011990">
    <property type="entry name" value="TPR-like_helical_dom_sf"/>
</dbReference>
<comment type="function">
    <text evidence="8">Functions as both a chaperone and a metalloprotease. Maintains the integrity of the outer membrane by promoting either the assembly or the elimination of outer membrane proteins, depending on their folding state.</text>
</comment>
<dbReference type="InterPro" id="IPR051156">
    <property type="entry name" value="Mito/Outer_Membr_Metalloprot"/>
</dbReference>
<feature type="active site" description="Proton donor" evidence="8">
    <location>
        <position position="188"/>
    </location>
</feature>
<dbReference type="PANTHER" id="PTHR22726">
    <property type="entry name" value="METALLOENDOPEPTIDASE OMA1"/>
    <property type="match status" value="1"/>
</dbReference>